<accession>A0ABD1GTF9</accession>
<evidence type="ECO:0000313" key="1">
    <source>
        <dbReference type="EMBL" id="KAL1547277.1"/>
    </source>
</evidence>
<gene>
    <name evidence="1" type="ORF">AAHA92_23775</name>
</gene>
<protein>
    <submittedName>
        <fullName evidence="1">Uncharacterized protein</fullName>
    </submittedName>
</protein>
<name>A0ABD1GTF9_SALDI</name>
<evidence type="ECO:0000313" key="2">
    <source>
        <dbReference type="Proteomes" id="UP001567538"/>
    </source>
</evidence>
<proteinExistence type="predicted"/>
<dbReference type="Proteomes" id="UP001567538">
    <property type="component" value="Unassembled WGS sequence"/>
</dbReference>
<organism evidence="1 2">
    <name type="scientific">Salvia divinorum</name>
    <name type="common">Maria pastora</name>
    <name type="synonym">Diviner's sage</name>
    <dbReference type="NCBI Taxonomy" id="28513"/>
    <lineage>
        <taxon>Eukaryota</taxon>
        <taxon>Viridiplantae</taxon>
        <taxon>Streptophyta</taxon>
        <taxon>Embryophyta</taxon>
        <taxon>Tracheophyta</taxon>
        <taxon>Spermatophyta</taxon>
        <taxon>Magnoliopsida</taxon>
        <taxon>eudicotyledons</taxon>
        <taxon>Gunneridae</taxon>
        <taxon>Pentapetalae</taxon>
        <taxon>asterids</taxon>
        <taxon>lamiids</taxon>
        <taxon>Lamiales</taxon>
        <taxon>Lamiaceae</taxon>
        <taxon>Nepetoideae</taxon>
        <taxon>Mentheae</taxon>
        <taxon>Salviinae</taxon>
        <taxon>Salvia</taxon>
        <taxon>Salvia subgen. Calosphace</taxon>
    </lineage>
</organism>
<dbReference type="AlphaFoldDB" id="A0ABD1GTF9"/>
<sequence length="83" mass="9444">MGVKQNIFDYYSETLTRCIHPPHLLYICKNTSSSFMPAQKQHCASPYDVKPSLVFPHLLRATLDRPLLQAPRLEDCVCGHVCV</sequence>
<dbReference type="EMBL" id="JBEAFC010000008">
    <property type="protein sequence ID" value="KAL1547277.1"/>
    <property type="molecule type" value="Genomic_DNA"/>
</dbReference>
<comment type="caution">
    <text evidence="1">The sequence shown here is derived from an EMBL/GenBank/DDBJ whole genome shotgun (WGS) entry which is preliminary data.</text>
</comment>
<reference evidence="1 2" key="1">
    <citation type="submission" date="2024-06" db="EMBL/GenBank/DDBJ databases">
        <title>A chromosome level genome sequence of Diviner's sage (Salvia divinorum).</title>
        <authorList>
            <person name="Ford S.A."/>
            <person name="Ro D.-K."/>
            <person name="Ness R.W."/>
            <person name="Phillips M.A."/>
        </authorList>
    </citation>
    <scope>NUCLEOTIDE SEQUENCE [LARGE SCALE GENOMIC DNA]</scope>
    <source>
        <strain evidence="1">SAF-2024a</strain>
        <tissue evidence="1">Leaf</tissue>
    </source>
</reference>
<keyword evidence="2" id="KW-1185">Reference proteome</keyword>